<evidence type="ECO:0000256" key="10">
    <source>
        <dbReference type="HAMAP-Rule" id="MF_00165"/>
    </source>
</evidence>
<dbReference type="InterPro" id="IPR039430">
    <property type="entry name" value="Thymidylate_kin-like_dom"/>
</dbReference>
<comment type="similarity">
    <text evidence="1 10">Belongs to the thymidylate kinase family.</text>
</comment>
<feature type="binding site" evidence="10">
    <location>
        <begin position="19"/>
        <end position="26"/>
    </location>
    <ligand>
        <name>ATP</name>
        <dbReference type="ChEBI" id="CHEBI:30616"/>
    </ligand>
</feature>
<evidence type="ECO:0000256" key="3">
    <source>
        <dbReference type="ARBA" id="ARBA00017144"/>
    </source>
</evidence>
<keyword evidence="5 10" id="KW-0545">Nucleotide biosynthesis</keyword>
<dbReference type="SUPFAM" id="SSF52540">
    <property type="entry name" value="P-loop containing nucleoside triphosphate hydrolases"/>
    <property type="match status" value="1"/>
</dbReference>
<dbReference type="Pfam" id="PF02223">
    <property type="entry name" value="Thymidylate_kin"/>
    <property type="match status" value="1"/>
</dbReference>
<evidence type="ECO:0000256" key="9">
    <source>
        <dbReference type="ARBA" id="ARBA00048743"/>
    </source>
</evidence>
<evidence type="ECO:0000256" key="2">
    <source>
        <dbReference type="ARBA" id="ARBA00012980"/>
    </source>
</evidence>
<evidence type="ECO:0000256" key="4">
    <source>
        <dbReference type="ARBA" id="ARBA00022679"/>
    </source>
</evidence>
<dbReference type="InterPro" id="IPR027417">
    <property type="entry name" value="P-loop_NTPase"/>
</dbReference>
<accession>A0ABN1W0F1</accession>
<protein>
    <recommendedName>
        <fullName evidence="3 10">Thymidylate kinase</fullName>
        <ecNumber evidence="2 10">2.7.4.9</ecNumber>
    </recommendedName>
    <alternativeName>
        <fullName evidence="10">dTMP kinase</fullName>
    </alternativeName>
</protein>
<keyword evidence="13" id="KW-1185">Reference proteome</keyword>
<dbReference type="PANTHER" id="PTHR10344:SF4">
    <property type="entry name" value="UMP-CMP KINASE 2, MITOCHONDRIAL"/>
    <property type="match status" value="1"/>
</dbReference>
<dbReference type="Proteomes" id="UP001500037">
    <property type="component" value="Unassembled WGS sequence"/>
</dbReference>
<dbReference type="RefSeq" id="WP_344440550.1">
    <property type="nucleotide sequence ID" value="NZ_BAAALF010000017.1"/>
</dbReference>
<proteinExistence type="inferred from homology"/>
<evidence type="ECO:0000256" key="8">
    <source>
        <dbReference type="ARBA" id="ARBA00022840"/>
    </source>
</evidence>
<evidence type="ECO:0000256" key="1">
    <source>
        <dbReference type="ARBA" id="ARBA00009776"/>
    </source>
</evidence>
<dbReference type="EMBL" id="BAAALF010000017">
    <property type="protein sequence ID" value="GAA1226349.1"/>
    <property type="molecule type" value="Genomic_DNA"/>
</dbReference>
<reference evidence="12 13" key="1">
    <citation type="journal article" date="2019" name="Int. J. Syst. Evol. Microbiol.">
        <title>The Global Catalogue of Microorganisms (GCM) 10K type strain sequencing project: providing services to taxonomists for standard genome sequencing and annotation.</title>
        <authorList>
            <consortium name="The Broad Institute Genomics Platform"/>
            <consortium name="The Broad Institute Genome Sequencing Center for Infectious Disease"/>
            <person name="Wu L."/>
            <person name="Ma J."/>
        </authorList>
    </citation>
    <scope>NUCLEOTIDE SEQUENCE [LARGE SCALE GENOMIC DNA]</scope>
    <source>
        <strain evidence="12 13">JCM 13004</strain>
    </source>
</reference>
<keyword evidence="7 10" id="KW-0418">Kinase</keyword>
<evidence type="ECO:0000313" key="13">
    <source>
        <dbReference type="Proteomes" id="UP001500037"/>
    </source>
</evidence>
<dbReference type="InterPro" id="IPR018094">
    <property type="entry name" value="Thymidylate_kinase"/>
</dbReference>
<keyword evidence="4 10" id="KW-0808">Transferase</keyword>
<dbReference type="PANTHER" id="PTHR10344">
    <property type="entry name" value="THYMIDYLATE KINASE"/>
    <property type="match status" value="1"/>
</dbReference>
<sequence>MELNLPPHGLPGLLLTVCGPDGCGKSTLEAGLLDRLASRGVTPQVLIQPSAWWREDPRVRSTMVAGPRSLDPLALALFALADRVDQQAHEVLPVLAAGGTILSNRYLLSLCAHFLTTREIDQALLTPLYRQLVAPDLMVVLDAPTPVLLDRVVRRDGPDPRRWDQQPEFVARNREAFLALARANGALVLDTTRPAPEVLDTVWDRVAPLLPPGAPPREGR</sequence>
<dbReference type="Gene3D" id="3.40.50.300">
    <property type="entry name" value="P-loop containing nucleotide triphosphate hydrolases"/>
    <property type="match status" value="1"/>
</dbReference>
<evidence type="ECO:0000256" key="5">
    <source>
        <dbReference type="ARBA" id="ARBA00022727"/>
    </source>
</evidence>
<dbReference type="EC" id="2.7.4.9" evidence="2 10"/>
<name>A0ABN1W0F1_9ACTN</name>
<keyword evidence="8 10" id="KW-0067">ATP-binding</keyword>
<keyword evidence="6 10" id="KW-0547">Nucleotide-binding</keyword>
<evidence type="ECO:0000256" key="7">
    <source>
        <dbReference type="ARBA" id="ARBA00022777"/>
    </source>
</evidence>
<feature type="domain" description="Thymidylate kinase-like" evidence="11">
    <location>
        <begin position="19"/>
        <end position="199"/>
    </location>
</feature>
<comment type="catalytic activity">
    <reaction evidence="9 10">
        <text>dTMP + ATP = dTDP + ADP</text>
        <dbReference type="Rhea" id="RHEA:13517"/>
        <dbReference type="ChEBI" id="CHEBI:30616"/>
        <dbReference type="ChEBI" id="CHEBI:58369"/>
        <dbReference type="ChEBI" id="CHEBI:63528"/>
        <dbReference type="ChEBI" id="CHEBI:456216"/>
        <dbReference type="EC" id="2.7.4.9"/>
    </reaction>
</comment>
<organism evidence="12 13">
    <name type="scientific">Kitasatospora nipponensis</name>
    <dbReference type="NCBI Taxonomy" id="258049"/>
    <lineage>
        <taxon>Bacteria</taxon>
        <taxon>Bacillati</taxon>
        <taxon>Actinomycetota</taxon>
        <taxon>Actinomycetes</taxon>
        <taxon>Kitasatosporales</taxon>
        <taxon>Streptomycetaceae</taxon>
        <taxon>Kitasatospora</taxon>
    </lineage>
</organism>
<evidence type="ECO:0000256" key="6">
    <source>
        <dbReference type="ARBA" id="ARBA00022741"/>
    </source>
</evidence>
<gene>
    <name evidence="10" type="primary">tmk</name>
    <name evidence="12" type="ORF">GCM10009665_16150</name>
</gene>
<comment type="function">
    <text evidence="10">Phosphorylation of dTMP to form dTDP in both de novo and salvage pathways of dTTP synthesis.</text>
</comment>
<comment type="caution">
    <text evidence="12">The sequence shown here is derived from an EMBL/GenBank/DDBJ whole genome shotgun (WGS) entry which is preliminary data.</text>
</comment>
<evidence type="ECO:0000259" key="11">
    <source>
        <dbReference type="Pfam" id="PF02223"/>
    </source>
</evidence>
<evidence type="ECO:0000313" key="12">
    <source>
        <dbReference type="EMBL" id="GAA1226349.1"/>
    </source>
</evidence>
<dbReference type="HAMAP" id="MF_00165">
    <property type="entry name" value="Thymidylate_kinase"/>
    <property type="match status" value="1"/>
</dbReference>